<evidence type="ECO:0000256" key="5">
    <source>
        <dbReference type="ARBA" id="ARBA00022801"/>
    </source>
</evidence>
<dbReference type="SUPFAM" id="SSF53098">
    <property type="entry name" value="Ribonuclease H-like"/>
    <property type="match status" value="1"/>
</dbReference>
<dbReference type="AlphaFoldDB" id="A0ABC9Y8J2"/>
<keyword evidence="1" id="KW-0808">Transferase</keyword>
<keyword evidence="9" id="KW-1185">Reference proteome</keyword>
<evidence type="ECO:0000259" key="7">
    <source>
        <dbReference type="PROSITE" id="PS50879"/>
    </source>
</evidence>
<evidence type="ECO:0000313" key="9">
    <source>
        <dbReference type="Proteomes" id="UP001623348"/>
    </source>
</evidence>
<dbReference type="GO" id="GO:0016787">
    <property type="term" value="F:hydrolase activity"/>
    <property type="evidence" value="ECO:0007669"/>
    <property type="project" value="UniProtKB-KW"/>
</dbReference>
<keyword evidence="2" id="KW-0548">Nucleotidyltransferase</keyword>
<organism evidence="8 9">
    <name type="scientific">Grus japonensis</name>
    <name type="common">Japanese crane</name>
    <name type="synonym">Red-crowned crane</name>
    <dbReference type="NCBI Taxonomy" id="30415"/>
    <lineage>
        <taxon>Eukaryota</taxon>
        <taxon>Metazoa</taxon>
        <taxon>Chordata</taxon>
        <taxon>Craniata</taxon>
        <taxon>Vertebrata</taxon>
        <taxon>Euteleostomi</taxon>
        <taxon>Archelosauria</taxon>
        <taxon>Archosauria</taxon>
        <taxon>Dinosauria</taxon>
        <taxon>Saurischia</taxon>
        <taxon>Theropoda</taxon>
        <taxon>Coelurosauria</taxon>
        <taxon>Aves</taxon>
        <taxon>Neognathae</taxon>
        <taxon>Neoaves</taxon>
        <taxon>Gruiformes</taxon>
        <taxon>Gruidae</taxon>
        <taxon>Grus</taxon>
    </lineage>
</organism>
<keyword evidence="4" id="KW-0255">Endonuclease</keyword>
<accession>A0ABC9Y8J2</accession>
<dbReference type="CDD" id="cd09273">
    <property type="entry name" value="RNase_HI_RT_Bel"/>
    <property type="match status" value="1"/>
</dbReference>
<evidence type="ECO:0000256" key="2">
    <source>
        <dbReference type="ARBA" id="ARBA00022695"/>
    </source>
</evidence>
<evidence type="ECO:0000256" key="1">
    <source>
        <dbReference type="ARBA" id="ARBA00022679"/>
    </source>
</evidence>
<dbReference type="Proteomes" id="UP001623348">
    <property type="component" value="Unassembled WGS sequence"/>
</dbReference>
<dbReference type="InterPro" id="IPR002156">
    <property type="entry name" value="RNaseH_domain"/>
</dbReference>
<dbReference type="PROSITE" id="PS50879">
    <property type="entry name" value="RNASE_H_1"/>
    <property type="match status" value="1"/>
</dbReference>
<gene>
    <name evidence="8" type="ORF">GRJ2_003104400</name>
</gene>
<evidence type="ECO:0000256" key="3">
    <source>
        <dbReference type="ARBA" id="ARBA00022722"/>
    </source>
</evidence>
<dbReference type="PANTHER" id="PTHR41694:SF5">
    <property type="entry name" value="RIBONUCLEASE H"/>
    <property type="match status" value="1"/>
</dbReference>
<dbReference type="GO" id="GO:0004519">
    <property type="term" value="F:endonuclease activity"/>
    <property type="evidence" value="ECO:0007669"/>
    <property type="project" value="UniProtKB-KW"/>
</dbReference>
<dbReference type="InterPro" id="IPR036397">
    <property type="entry name" value="RNaseH_sf"/>
</dbReference>
<evidence type="ECO:0000313" key="8">
    <source>
        <dbReference type="EMBL" id="GAB0206388.1"/>
    </source>
</evidence>
<sequence>MQSLPWYGQVKFQDDPNWQNRNCKSGNVPVNKNPTEKLEHDCLLTIEQVYSSRPDLTDEPLKDPDLELFTDGSSFVQEGRRMARYAVVTTDKVLESGTLPANTSAQKAELVALKQALRMAEGKRVNIQTDSKYAFGVIHAHGAIWKERGLLSAQGSPIRHKEEVLQLLQDVQKLKEVAVMHCKAHQFGQTVIDWQIKLQKRLQDKVSLH</sequence>
<dbReference type="Pfam" id="PF00075">
    <property type="entry name" value="RNase_H"/>
    <property type="match status" value="1"/>
</dbReference>
<keyword evidence="6" id="KW-0695">RNA-directed DNA polymerase</keyword>
<dbReference type="EMBL" id="BAAFJT010000069">
    <property type="protein sequence ID" value="GAB0206388.1"/>
    <property type="molecule type" value="Genomic_DNA"/>
</dbReference>
<dbReference type="InterPro" id="IPR012337">
    <property type="entry name" value="RNaseH-like_sf"/>
</dbReference>
<evidence type="ECO:0000256" key="4">
    <source>
        <dbReference type="ARBA" id="ARBA00022759"/>
    </source>
</evidence>
<name>A0ABC9Y8J2_GRUJA</name>
<keyword evidence="5" id="KW-0378">Hydrolase</keyword>
<keyword evidence="3" id="KW-0540">Nuclease</keyword>
<evidence type="ECO:0000256" key="6">
    <source>
        <dbReference type="ARBA" id="ARBA00022918"/>
    </source>
</evidence>
<protein>
    <submittedName>
        <fullName evidence="8">Protein NYNRIN-like</fullName>
    </submittedName>
</protein>
<feature type="domain" description="RNase H type-1" evidence="7">
    <location>
        <begin position="62"/>
        <end position="201"/>
    </location>
</feature>
<proteinExistence type="predicted"/>
<dbReference type="PANTHER" id="PTHR41694">
    <property type="entry name" value="ENDOGENOUS RETROVIRUS GROUP K MEMBER POL PROTEIN"/>
    <property type="match status" value="1"/>
</dbReference>
<dbReference type="Gene3D" id="3.30.420.10">
    <property type="entry name" value="Ribonuclease H-like superfamily/Ribonuclease H"/>
    <property type="match status" value="1"/>
</dbReference>
<comment type="caution">
    <text evidence="8">The sequence shown here is derived from an EMBL/GenBank/DDBJ whole genome shotgun (WGS) entry which is preliminary data.</text>
</comment>
<dbReference type="GO" id="GO:0003964">
    <property type="term" value="F:RNA-directed DNA polymerase activity"/>
    <property type="evidence" value="ECO:0007669"/>
    <property type="project" value="UniProtKB-KW"/>
</dbReference>
<reference evidence="8 9" key="1">
    <citation type="submission" date="2024-06" db="EMBL/GenBank/DDBJ databases">
        <title>The draft genome of Grus japonensis, version 3.</title>
        <authorList>
            <person name="Nabeshima K."/>
            <person name="Suzuki S."/>
            <person name="Onuma M."/>
        </authorList>
    </citation>
    <scope>NUCLEOTIDE SEQUENCE [LARGE SCALE GENOMIC DNA]</scope>
    <source>
        <strain evidence="8 9">451A</strain>
    </source>
</reference>